<dbReference type="Proteomes" id="UP000093523">
    <property type="component" value="Unassembled WGS sequence"/>
</dbReference>
<dbReference type="RefSeq" id="WP_012551942.1">
    <property type="nucleotide sequence ID" value="NZ_CAWMPN010000031.1"/>
</dbReference>
<dbReference type="Pfam" id="PF10115">
    <property type="entry name" value="HlyU"/>
    <property type="match status" value="1"/>
</dbReference>
<dbReference type="OrthoDB" id="9800971at2"/>
<gene>
    <name evidence="1" type="ORF">A6E04_20015</name>
</gene>
<organism evidence="1 2">
    <name type="scientific">Aliivibrio logei</name>
    <name type="common">Vibrio logei</name>
    <dbReference type="NCBI Taxonomy" id="688"/>
    <lineage>
        <taxon>Bacteria</taxon>
        <taxon>Pseudomonadati</taxon>
        <taxon>Pseudomonadota</taxon>
        <taxon>Gammaproteobacteria</taxon>
        <taxon>Vibrionales</taxon>
        <taxon>Vibrionaceae</taxon>
        <taxon>Aliivibrio</taxon>
    </lineage>
</organism>
<reference evidence="1 2" key="1">
    <citation type="submission" date="2016-06" db="EMBL/GenBank/DDBJ databases">
        <authorList>
            <person name="Kjaerup R.B."/>
            <person name="Dalgaard T.S."/>
            <person name="Juul-Madsen H.R."/>
        </authorList>
    </citation>
    <scope>NUCLEOTIDE SEQUENCE [LARGE SCALE GENOMIC DNA]</scope>
    <source>
        <strain evidence="1 2">1S159</strain>
    </source>
</reference>
<evidence type="ECO:0000313" key="2">
    <source>
        <dbReference type="Proteomes" id="UP000093523"/>
    </source>
</evidence>
<dbReference type="EMBL" id="MAJU01000031">
    <property type="protein sequence ID" value="OCH17141.1"/>
    <property type="molecule type" value="Genomic_DNA"/>
</dbReference>
<dbReference type="InterPro" id="IPR018772">
    <property type="entry name" value="Transcription_activator_HlyU"/>
</dbReference>
<sequence length="92" mass="10514">MGLFSRIFGSSSSKKEPTITPIEYHSFLIYPNSEPDNGQFRIAGKITKEINGEIKEHRFIRSDVISSKTNADELMERKSKMLIDQMGDSIFK</sequence>
<proteinExistence type="predicted"/>
<name>A0A1B9NTW2_ALILO</name>
<comment type="caution">
    <text evidence="1">The sequence shown here is derived from an EMBL/GenBank/DDBJ whole genome shotgun (WGS) entry which is preliminary data.</text>
</comment>
<evidence type="ECO:0000313" key="1">
    <source>
        <dbReference type="EMBL" id="OCH17141.1"/>
    </source>
</evidence>
<dbReference type="AlphaFoldDB" id="A0A1B9NTW2"/>
<accession>A0A1B9NTW2</accession>
<protein>
    <submittedName>
        <fullName evidence="1">Transcriptional regulator</fullName>
    </submittedName>
</protein>
<dbReference type="STRING" id="688.A6E04_20015"/>